<accession>X1G350</accession>
<name>X1G350_9ZZZZ</name>
<dbReference type="AlphaFoldDB" id="X1G350"/>
<feature type="non-terminal residue" evidence="1">
    <location>
        <position position="1"/>
    </location>
</feature>
<comment type="caution">
    <text evidence="1">The sequence shown here is derived from an EMBL/GenBank/DDBJ whole genome shotgun (WGS) entry which is preliminary data.</text>
</comment>
<reference evidence="1" key="1">
    <citation type="journal article" date="2014" name="Front. Microbiol.">
        <title>High frequency of phylogenetically diverse reductive dehalogenase-homologous genes in deep subseafloor sedimentary metagenomes.</title>
        <authorList>
            <person name="Kawai M."/>
            <person name="Futagami T."/>
            <person name="Toyoda A."/>
            <person name="Takaki Y."/>
            <person name="Nishi S."/>
            <person name="Hori S."/>
            <person name="Arai W."/>
            <person name="Tsubouchi T."/>
            <person name="Morono Y."/>
            <person name="Uchiyama I."/>
            <person name="Ito T."/>
            <person name="Fujiyama A."/>
            <person name="Inagaki F."/>
            <person name="Takami H."/>
        </authorList>
    </citation>
    <scope>NUCLEOTIDE SEQUENCE</scope>
    <source>
        <strain evidence="1">Expedition CK06-06</strain>
    </source>
</reference>
<sequence length="198" mass="23811">DELQMDRNACYHMDKSEYETFKKLTPETQNKVRSLAKKNILFDAFGVFAVPPSTEYAYNSHGFRYNDQVDEFCRENNEKWIDEITCKIEGTATGKIEGKPYFDPYGEGEWRIDHLRADIKKDPYWFTRGEVMSPEERDRKVKNLYDERDRYKVNRDDFRSFSEQYNYSYDDVLEANPWSKDVMDDDVLKEMRRKGMFK</sequence>
<dbReference type="EMBL" id="BARU01018087">
    <property type="protein sequence ID" value="GAH52341.1"/>
    <property type="molecule type" value="Genomic_DNA"/>
</dbReference>
<protein>
    <submittedName>
        <fullName evidence="1">Uncharacterized protein</fullName>
    </submittedName>
</protein>
<organism evidence="1">
    <name type="scientific">marine sediment metagenome</name>
    <dbReference type="NCBI Taxonomy" id="412755"/>
    <lineage>
        <taxon>unclassified sequences</taxon>
        <taxon>metagenomes</taxon>
        <taxon>ecological metagenomes</taxon>
    </lineage>
</organism>
<gene>
    <name evidence="1" type="ORF">S03H2_29933</name>
</gene>
<evidence type="ECO:0000313" key="1">
    <source>
        <dbReference type="EMBL" id="GAH52341.1"/>
    </source>
</evidence>
<proteinExistence type="predicted"/>